<keyword evidence="1" id="KW-1133">Transmembrane helix</keyword>
<evidence type="ECO:0000256" key="2">
    <source>
        <dbReference type="SAM" id="SignalP"/>
    </source>
</evidence>
<keyword evidence="1" id="KW-0472">Membrane</keyword>
<dbReference type="Gene3D" id="2.60.40.740">
    <property type="match status" value="1"/>
</dbReference>
<reference evidence="5" key="1">
    <citation type="submission" date="2020-11" db="EMBL/GenBank/DDBJ databases">
        <title>Sequencing the genomes of 1000 actinobacteria strains.</title>
        <authorList>
            <person name="Klenk H.-P."/>
        </authorList>
    </citation>
    <scope>NUCLEOTIDE SEQUENCE</scope>
    <source>
        <strain evidence="5">DSM 45632</strain>
    </source>
</reference>
<comment type="caution">
    <text evidence="5">The sequence shown here is derived from an EMBL/GenBank/DDBJ whole genome shotgun (WGS) entry which is preliminary data.</text>
</comment>
<feature type="domain" description="SpaA-like prealbumin fold" evidence="4">
    <location>
        <begin position="319"/>
        <end position="433"/>
    </location>
</feature>
<dbReference type="NCBIfam" id="NF033902">
    <property type="entry name" value="iso_D2_wall_anc"/>
    <property type="match status" value="1"/>
</dbReference>
<evidence type="ECO:0000259" key="3">
    <source>
        <dbReference type="Pfam" id="PF16555"/>
    </source>
</evidence>
<feature type="chain" id="PRO_5039127856" evidence="2">
    <location>
        <begin position="21"/>
        <end position="470"/>
    </location>
</feature>
<dbReference type="NCBIfam" id="TIGR04226">
    <property type="entry name" value="RrgB_K2N_iso_D2"/>
    <property type="match status" value="1"/>
</dbReference>
<evidence type="ECO:0000313" key="5">
    <source>
        <dbReference type="EMBL" id="MBG6122941.1"/>
    </source>
</evidence>
<dbReference type="InterPro" id="IPR048052">
    <property type="entry name" value="FM1-like"/>
</dbReference>
<evidence type="ECO:0000256" key="1">
    <source>
        <dbReference type="SAM" id="Phobius"/>
    </source>
</evidence>
<dbReference type="NCBIfam" id="TIGR01167">
    <property type="entry name" value="LPXTG_anchor"/>
    <property type="match status" value="1"/>
</dbReference>
<evidence type="ECO:0000259" key="4">
    <source>
        <dbReference type="Pfam" id="PF17802"/>
    </source>
</evidence>
<accession>A0A931GWQ6</accession>
<dbReference type="InterPro" id="IPR026466">
    <property type="entry name" value="Fim_isopep_form_D2_dom"/>
</dbReference>
<dbReference type="GO" id="GO:0005975">
    <property type="term" value="P:carbohydrate metabolic process"/>
    <property type="evidence" value="ECO:0007669"/>
    <property type="project" value="UniProtKB-ARBA"/>
</dbReference>
<dbReference type="Gene3D" id="2.60.40.10">
    <property type="entry name" value="Immunoglobulins"/>
    <property type="match status" value="2"/>
</dbReference>
<evidence type="ECO:0000313" key="6">
    <source>
        <dbReference type="Proteomes" id="UP000658613"/>
    </source>
</evidence>
<dbReference type="Proteomes" id="UP000658613">
    <property type="component" value="Unassembled WGS sequence"/>
</dbReference>
<dbReference type="AlphaFoldDB" id="A0A931GWQ6"/>
<dbReference type="InterPro" id="IPR032364">
    <property type="entry name" value="GramPos_pilinD1_N"/>
</dbReference>
<organism evidence="5 6">
    <name type="scientific">Corynebacterium aquatimens</name>
    <dbReference type="NCBI Taxonomy" id="1190508"/>
    <lineage>
        <taxon>Bacteria</taxon>
        <taxon>Bacillati</taxon>
        <taxon>Actinomycetota</taxon>
        <taxon>Actinomycetes</taxon>
        <taxon>Mycobacteriales</taxon>
        <taxon>Corynebacteriaceae</taxon>
        <taxon>Corynebacterium</taxon>
    </lineage>
</organism>
<name>A0A931GWQ6_9CORY</name>
<sequence length="470" mass="47875">MARAIRKSAAIVLAAGLTFAGVGGVAIESAVAGAQQTVSTINPNNSRSLTIHKRFGAETNTKATGQEMAGVPGQAGNGVEFQIELVQKLDTPADWEAARTLTVENATADTSFSPQTKTTGADGVAGDAYFNNLPMGVYRVTETAVPTGVIAGKPFLVYVPMAAENGDWIYNVHAYPKNNTATIAKSVKDAGIHNGGNVEYTIVASGDSAAGAGVGDNFVFTDTLPAGLDAAGATATPSFVDSSAGTLVANTDYTVTKNGQQVTVTFTEAGRNKITTANKRVQVVISAKYDGTVNQATNKATVTAGNTTYTSNEVVSHWGNVTITKKSSAGAGLQGADFQLVQCQAGAGGAWSQVVGTQPETVGTTATFTTGADGKVTINGIHVQDYVDGAAGDAAKYCVKETKAPAGYVGDDNLRPVNLTVANKNASVEITNSTSRNLLPNTGGMGIVLIVLAGLGIVGAGAFAARRNAA</sequence>
<dbReference type="InterPro" id="IPR013783">
    <property type="entry name" value="Ig-like_fold"/>
</dbReference>
<dbReference type="InterPro" id="IPR041033">
    <property type="entry name" value="SpaA_PFL_dom_1"/>
</dbReference>
<proteinExistence type="predicted"/>
<gene>
    <name evidence="5" type="ORF">IW254_001910</name>
</gene>
<keyword evidence="6" id="KW-1185">Reference proteome</keyword>
<dbReference type="EMBL" id="JADOUE010000001">
    <property type="protein sequence ID" value="MBG6122941.1"/>
    <property type="molecule type" value="Genomic_DNA"/>
</dbReference>
<protein>
    <submittedName>
        <fullName evidence="5">Fimbrial isopeptide formation D2 family protein/LPXTG-motif cell wall-anchored protein</fullName>
    </submittedName>
</protein>
<feature type="domain" description="Gram-positive pilin subunit D1 N-terminal" evidence="3">
    <location>
        <begin position="46"/>
        <end position="178"/>
    </location>
</feature>
<feature type="signal peptide" evidence="2">
    <location>
        <begin position="1"/>
        <end position="20"/>
    </location>
</feature>
<keyword evidence="1" id="KW-0812">Transmembrane</keyword>
<dbReference type="Pfam" id="PF16555">
    <property type="entry name" value="GramPos_pilinD1"/>
    <property type="match status" value="1"/>
</dbReference>
<dbReference type="RefSeq" id="WP_196825248.1">
    <property type="nucleotide sequence ID" value="NZ_CP046980.1"/>
</dbReference>
<feature type="transmembrane region" description="Helical" evidence="1">
    <location>
        <begin position="443"/>
        <end position="465"/>
    </location>
</feature>
<dbReference type="Pfam" id="PF17802">
    <property type="entry name" value="SpaA"/>
    <property type="match status" value="1"/>
</dbReference>
<keyword evidence="2" id="KW-0732">Signal</keyword>